<dbReference type="Pfam" id="PF00155">
    <property type="entry name" value="Aminotran_1_2"/>
    <property type="match status" value="1"/>
</dbReference>
<dbReference type="Gene3D" id="3.40.640.10">
    <property type="entry name" value="Type I PLP-dependent aspartate aminotransferase-like (Major domain)"/>
    <property type="match status" value="1"/>
</dbReference>
<dbReference type="AlphaFoldDB" id="A0A1I4XPU9"/>
<evidence type="ECO:0000256" key="3">
    <source>
        <dbReference type="ARBA" id="ARBA00022576"/>
    </source>
</evidence>
<dbReference type="FunFam" id="3.40.640.10:FF:000033">
    <property type="entry name" value="Aspartate aminotransferase"/>
    <property type="match status" value="1"/>
</dbReference>
<dbReference type="Proteomes" id="UP000199149">
    <property type="component" value="Unassembled WGS sequence"/>
</dbReference>
<organism evidence="7 8">
    <name type="scientific">Algoriella xinjiangensis</name>
    <dbReference type="NCBI Taxonomy" id="684065"/>
    <lineage>
        <taxon>Bacteria</taxon>
        <taxon>Pseudomonadati</taxon>
        <taxon>Bacteroidota</taxon>
        <taxon>Flavobacteriia</taxon>
        <taxon>Flavobacteriales</taxon>
        <taxon>Weeksellaceae</taxon>
        <taxon>Algoriella</taxon>
    </lineage>
</organism>
<keyword evidence="8" id="KW-1185">Reference proteome</keyword>
<dbReference type="GO" id="GO:0016212">
    <property type="term" value="F:kynurenine-oxoglutarate transaminase activity"/>
    <property type="evidence" value="ECO:0007669"/>
    <property type="project" value="TreeGrafter"/>
</dbReference>
<dbReference type="InterPro" id="IPR015421">
    <property type="entry name" value="PyrdxlP-dep_Trfase_major"/>
</dbReference>
<dbReference type="EMBL" id="FOUZ01000009">
    <property type="protein sequence ID" value="SFN27855.1"/>
    <property type="molecule type" value="Genomic_DNA"/>
</dbReference>
<evidence type="ECO:0000256" key="1">
    <source>
        <dbReference type="ARBA" id="ARBA00001933"/>
    </source>
</evidence>
<dbReference type="InterPro" id="IPR004839">
    <property type="entry name" value="Aminotransferase_I/II_large"/>
</dbReference>
<dbReference type="InterPro" id="IPR015424">
    <property type="entry name" value="PyrdxlP-dep_Trfase"/>
</dbReference>
<dbReference type="PANTHER" id="PTHR43807">
    <property type="entry name" value="FI04487P"/>
    <property type="match status" value="1"/>
</dbReference>
<accession>A0A1I4XPU9</accession>
<evidence type="ECO:0000313" key="7">
    <source>
        <dbReference type="EMBL" id="SFN27855.1"/>
    </source>
</evidence>
<evidence type="ECO:0000256" key="4">
    <source>
        <dbReference type="ARBA" id="ARBA00022679"/>
    </source>
</evidence>
<dbReference type="InterPro" id="IPR015422">
    <property type="entry name" value="PyrdxlP-dep_Trfase_small"/>
</dbReference>
<evidence type="ECO:0000313" key="8">
    <source>
        <dbReference type="Proteomes" id="UP000199149"/>
    </source>
</evidence>
<proteinExistence type="inferred from homology"/>
<keyword evidence="3 7" id="KW-0032">Aminotransferase</keyword>
<sequence length="379" mass="44015">MIKSKLPHVSTTIFSVMSQLAQENNAINLAQGFPDFNTDSELITRLNYYSTQNYNQYAPMFGVEKLRILLSEKFTKLYQSDYDFQNEINITSGASQAIFNVISTLIHPNDEVIIFEPAYDLYQPTVELFGGKVVPIKLKHPEYSIDFEELKQKISAKTKLIVINNPNNPTGRILSEEDLKQFEKIISETNAYILADEVYEHITFDEKKHQSFAQLKSIKDRVFIVGSFGKLFHITGWKIGYVLAEKELMKEFRKCHQFNVFSTHTPSQYALADYMENAEHYLHLNQFFQEKRDFFIEGLQQTKFEILPCEGTYFLSANYAKLSDLNDVDFATKLTKEYKVATIPFSAFYQDKTDHNIIRFCFAKKNETLEQALEKLSKL</sequence>
<protein>
    <submittedName>
        <fullName evidence="7">Methionine aminotransferase</fullName>
    </submittedName>
</protein>
<dbReference type="PANTHER" id="PTHR43807:SF20">
    <property type="entry name" value="FI04487P"/>
    <property type="match status" value="1"/>
</dbReference>
<dbReference type="NCBIfam" id="NF006569">
    <property type="entry name" value="PRK09082.1"/>
    <property type="match status" value="1"/>
</dbReference>
<dbReference type="STRING" id="684065.SAMN05421738_109118"/>
<comment type="cofactor">
    <cofactor evidence="1">
        <name>pyridoxal 5'-phosphate</name>
        <dbReference type="ChEBI" id="CHEBI:597326"/>
    </cofactor>
</comment>
<dbReference type="Gene3D" id="3.90.1150.10">
    <property type="entry name" value="Aspartate Aminotransferase, domain 1"/>
    <property type="match status" value="1"/>
</dbReference>
<dbReference type="GO" id="GO:0005737">
    <property type="term" value="C:cytoplasm"/>
    <property type="evidence" value="ECO:0007669"/>
    <property type="project" value="TreeGrafter"/>
</dbReference>
<reference evidence="8" key="1">
    <citation type="submission" date="2016-10" db="EMBL/GenBank/DDBJ databases">
        <authorList>
            <person name="Varghese N."/>
            <person name="Submissions S."/>
        </authorList>
    </citation>
    <scope>NUCLEOTIDE SEQUENCE [LARGE SCALE GENOMIC DNA]</scope>
    <source>
        <strain evidence="8">XJ109</strain>
    </source>
</reference>
<dbReference type="CDD" id="cd00609">
    <property type="entry name" value="AAT_like"/>
    <property type="match status" value="1"/>
</dbReference>
<evidence type="ECO:0000259" key="6">
    <source>
        <dbReference type="Pfam" id="PF00155"/>
    </source>
</evidence>
<dbReference type="InterPro" id="IPR051326">
    <property type="entry name" value="Kynurenine-oxoglutarate_AT"/>
</dbReference>
<keyword evidence="4 7" id="KW-0808">Transferase</keyword>
<dbReference type="RefSeq" id="WP_092908540.1">
    <property type="nucleotide sequence ID" value="NZ_FOUZ01000009.1"/>
</dbReference>
<evidence type="ECO:0000256" key="5">
    <source>
        <dbReference type="ARBA" id="ARBA00022898"/>
    </source>
</evidence>
<keyword evidence="5" id="KW-0663">Pyridoxal phosphate</keyword>
<dbReference type="SUPFAM" id="SSF53383">
    <property type="entry name" value="PLP-dependent transferases"/>
    <property type="match status" value="1"/>
</dbReference>
<dbReference type="GO" id="GO:0030170">
    <property type="term" value="F:pyridoxal phosphate binding"/>
    <property type="evidence" value="ECO:0007669"/>
    <property type="project" value="InterPro"/>
</dbReference>
<name>A0A1I4XPU9_9FLAO</name>
<comment type="similarity">
    <text evidence="2">Belongs to the class-I pyridoxal-phosphate-dependent aminotransferase family.</text>
</comment>
<feature type="domain" description="Aminotransferase class I/classII large" evidence="6">
    <location>
        <begin position="26"/>
        <end position="376"/>
    </location>
</feature>
<dbReference type="OrthoDB" id="9802328at2"/>
<gene>
    <name evidence="7" type="ORF">SAMN05421738_109118</name>
</gene>
<evidence type="ECO:0000256" key="2">
    <source>
        <dbReference type="ARBA" id="ARBA00007441"/>
    </source>
</evidence>